<feature type="compositionally biased region" description="Polar residues" evidence="1">
    <location>
        <begin position="86"/>
        <end position="109"/>
    </location>
</feature>
<dbReference type="Proteomes" id="UP000018745">
    <property type="component" value="Chromosome"/>
</dbReference>
<accession>A0ABM5P2F3</accession>
<feature type="region of interest" description="Disordered" evidence="1">
    <location>
        <begin position="63"/>
        <end position="127"/>
    </location>
</feature>
<name>A0ABM5P2F3_9MOLU</name>
<keyword evidence="3" id="KW-1185">Reference proteome</keyword>
<evidence type="ECO:0000256" key="1">
    <source>
        <dbReference type="SAM" id="MobiDB-lite"/>
    </source>
</evidence>
<protein>
    <submittedName>
        <fullName evidence="2">Uncharacterized protein</fullName>
    </submittedName>
</protein>
<dbReference type="RefSeq" id="WP_024071599.1">
    <property type="nucleotide sequence ID" value="NC_023062.1"/>
</dbReference>
<reference evidence="2 3" key="1">
    <citation type="journal article" date="2014" name="Genome Announc.">
        <title>Complete Genome Sequence of Mycoplasma ovis Strain Michigan, a Hemoplasma of Sheep with Two Distinct 16S rRNA Genes.</title>
        <authorList>
            <person name="Deshuillers P.L."/>
            <person name="Santos A.P."/>
            <person name="do Nascimento N.C."/>
            <person name="Hampel J.A."/>
            <person name="Bergin I.L."/>
            <person name="Dyson M.C."/>
            <person name="Messick J.B."/>
        </authorList>
    </citation>
    <scope>NUCLEOTIDE SEQUENCE [LARGE SCALE GENOMIC DNA]</scope>
    <source>
        <strain evidence="2 3">Michigan</strain>
    </source>
</reference>
<evidence type="ECO:0000313" key="3">
    <source>
        <dbReference type="Proteomes" id="UP000018745"/>
    </source>
</evidence>
<gene>
    <name evidence="2" type="ORF">OVS_04215</name>
</gene>
<feature type="compositionally biased region" description="Basic and acidic residues" evidence="1">
    <location>
        <begin position="110"/>
        <end position="119"/>
    </location>
</feature>
<dbReference type="EMBL" id="CP006935">
    <property type="protein sequence ID" value="AHC40570.1"/>
    <property type="molecule type" value="Genomic_DNA"/>
</dbReference>
<organism evidence="2 3">
    <name type="scientific">Mycoplasma ovis str. Michigan</name>
    <dbReference type="NCBI Taxonomy" id="1415773"/>
    <lineage>
        <taxon>Bacteria</taxon>
        <taxon>Bacillati</taxon>
        <taxon>Mycoplasmatota</taxon>
        <taxon>Mollicutes</taxon>
        <taxon>Mycoplasmataceae</taxon>
        <taxon>Mycoplasma</taxon>
    </lineage>
</organism>
<evidence type="ECO:0000313" key="2">
    <source>
        <dbReference type="EMBL" id="AHC40570.1"/>
    </source>
</evidence>
<sequence length="276" mass="30712">MSFSPLLAGKYLLTSLGIGSGIAGAFFGKGDSKSNQEQVVQKELSPSELQAGEVFRSGTTEQTFVESSEDTDNSGAHKDDKLIVENSPQTVNRPESQTQQNVDLPTESNLEQKEQESKIAPELQPNQNIPVKVDSVKAPETSFSAIGKEQLQDVPLPRRKANPSNKSWFNISSSNYNDLVLNELDPNDCQKKVDEQQVTFVCSWDISSSKEKTNISFSFAVYDYPNLQQKNWEDLNEISIYPEEDNITIGLIFNDDLGSEIKVPIVAPKEYLEQVN</sequence>
<proteinExistence type="predicted"/>